<feature type="transmembrane region" description="Helical" evidence="1">
    <location>
        <begin position="100"/>
        <end position="118"/>
    </location>
</feature>
<dbReference type="PANTHER" id="PTHR22911:SF103">
    <property type="entry name" value="BLR2811 PROTEIN"/>
    <property type="match status" value="1"/>
</dbReference>
<gene>
    <name evidence="3" type="ORF">GGQ64_001387</name>
</gene>
<dbReference type="EMBL" id="JACIEE010000003">
    <property type="protein sequence ID" value="MBB3976198.1"/>
    <property type="molecule type" value="Genomic_DNA"/>
</dbReference>
<feature type="transmembrane region" description="Helical" evidence="1">
    <location>
        <begin position="150"/>
        <end position="168"/>
    </location>
</feature>
<keyword evidence="1" id="KW-0812">Transmembrane</keyword>
<feature type="transmembrane region" description="Helical" evidence="1">
    <location>
        <begin position="7"/>
        <end position="25"/>
    </location>
</feature>
<dbReference type="Proteomes" id="UP000574761">
    <property type="component" value="Unassembled WGS sequence"/>
</dbReference>
<keyword evidence="1" id="KW-1133">Transmembrane helix</keyword>
<feature type="transmembrane region" description="Helical" evidence="1">
    <location>
        <begin position="73"/>
        <end position="94"/>
    </location>
</feature>
<feature type="transmembrane region" description="Helical" evidence="1">
    <location>
        <begin position="125"/>
        <end position="144"/>
    </location>
</feature>
<organism evidence="3 4">
    <name type="scientific">Mycoplana azooxidifex</name>
    <dbReference type="NCBI Taxonomy" id="1636188"/>
    <lineage>
        <taxon>Bacteria</taxon>
        <taxon>Pseudomonadati</taxon>
        <taxon>Pseudomonadota</taxon>
        <taxon>Alphaproteobacteria</taxon>
        <taxon>Hyphomicrobiales</taxon>
        <taxon>Rhizobiaceae</taxon>
        <taxon>Mycoplana</taxon>
    </lineage>
</organism>
<keyword evidence="1" id="KW-0472">Membrane</keyword>
<name>A0A7W6DAG7_9HYPH</name>
<keyword evidence="4" id="KW-1185">Reference proteome</keyword>
<evidence type="ECO:0000313" key="4">
    <source>
        <dbReference type="Proteomes" id="UP000574761"/>
    </source>
</evidence>
<accession>A0A7W6DAG7</accession>
<dbReference type="Gene3D" id="1.10.3730.20">
    <property type="match status" value="1"/>
</dbReference>
<evidence type="ECO:0000313" key="3">
    <source>
        <dbReference type="EMBL" id="MBB3976198.1"/>
    </source>
</evidence>
<dbReference type="Pfam" id="PF00892">
    <property type="entry name" value="EamA"/>
    <property type="match status" value="2"/>
</dbReference>
<feature type="transmembrane region" description="Helical" evidence="1">
    <location>
        <begin position="31"/>
        <end position="53"/>
    </location>
</feature>
<evidence type="ECO:0000259" key="2">
    <source>
        <dbReference type="Pfam" id="PF00892"/>
    </source>
</evidence>
<evidence type="ECO:0000256" key="1">
    <source>
        <dbReference type="SAM" id="Phobius"/>
    </source>
</evidence>
<dbReference type="InterPro" id="IPR000620">
    <property type="entry name" value="EamA_dom"/>
</dbReference>
<feature type="domain" description="EamA" evidence="2">
    <location>
        <begin position="6"/>
        <end position="140"/>
    </location>
</feature>
<comment type="caution">
    <text evidence="3">The sequence shown here is derived from an EMBL/GenBank/DDBJ whole genome shotgun (WGS) entry which is preliminary data.</text>
</comment>
<dbReference type="AlphaFoldDB" id="A0A7W6DAG7"/>
<dbReference type="RefSeq" id="WP_183801123.1">
    <property type="nucleotide sequence ID" value="NZ_JACIEE010000003.1"/>
</dbReference>
<feature type="transmembrane region" description="Helical" evidence="1">
    <location>
        <begin position="208"/>
        <end position="225"/>
    </location>
</feature>
<protein>
    <submittedName>
        <fullName evidence="3">Drug/metabolite transporter (DMT)-like permease</fullName>
    </submittedName>
</protein>
<dbReference type="GO" id="GO:0016020">
    <property type="term" value="C:membrane"/>
    <property type="evidence" value="ECO:0007669"/>
    <property type="project" value="InterPro"/>
</dbReference>
<reference evidence="3 4" key="1">
    <citation type="submission" date="2020-08" db="EMBL/GenBank/DDBJ databases">
        <title>Genomic Encyclopedia of Type Strains, Phase IV (KMG-IV): sequencing the most valuable type-strain genomes for metagenomic binning, comparative biology and taxonomic classification.</title>
        <authorList>
            <person name="Goeker M."/>
        </authorList>
    </citation>
    <scope>NUCLEOTIDE SEQUENCE [LARGE SCALE GENOMIC DNA]</scope>
    <source>
        <strain evidence="3 4">DSM 100211</strain>
    </source>
</reference>
<proteinExistence type="predicted"/>
<feature type="transmembrane region" description="Helical" evidence="1">
    <location>
        <begin position="262"/>
        <end position="280"/>
    </location>
</feature>
<dbReference type="InterPro" id="IPR037185">
    <property type="entry name" value="EmrE-like"/>
</dbReference>
<sequence length="296" mass="31943">MDSKRTGYIFTLLAIAIFAVQDGISKHLGGLYPPVFITMIRFWAFGAFVILMASRSRGGLRAAAATKRPLLQVARGTLLAVQIIVTINSFTLVGLAHSQAIFAATPLIVALLSVPLLGEKVGWRRWSAILLGLCGVIVILEPGADGIDPMLIVPLACAVLFAFYVIATRLVSHDDSASTSFFYTGVAGAVVLSFTAPFYWTSLEPVDWIWMALLCSTGISSHYFLIRAYDLLDAAAVQPLTYLQLVLAALIGTTLFDEQLTLNMLIGSVIVVGAGIFTIWRESVVARRRAGMTDEA</sequence>
<feature type="transmembrane region" description="Helical" evidence="1">
    <location>
        <begin position="180"/>
        <end position="202"/>
    </location>
</feature>
<feature type="domain" description="EamA" evidence="2">
    <location>
        <begin position="154"/>
        <end position="277"/>
    </location>
</feature>
<dbReference type="PANTHER" id="PTHR22911">
    <property type="entry name" value="ACYL-MALONYL CONDENSING ENZYME-RELATED"/>
    <property type="match status" value="1"/>
</dbReference>
<dbReference type="SUPFAM" id="SSF103481">
    <property type="entry name" value="Multidrug resistance efflux transporter EmrE"/>
    <property type="match status" value="2"/>
</dbReference>
<feature type="transmembrane region" description="Helical" evidence="1">
    <location>
        <begin position="237"/>
        <end position="256"/>
    </location>
</feature>